<dbReference type="InterPro" id="IPR047659">
    <property type="entry name" value="T7SS_assoc"/>
</dbReference>
<evidence type="ECO:0000313" key="1">
    <source>
        <dbReference type="EMBL" id="GIM80571.1"/>
    </source>
</evidence>
<reference evidence="1" key="1">
    <citation type="submission" date="2021-03" db="EMBL/GenBank/DDBJ databases">
        <title>Whole genome shotgun sequence of Actinoplanes consettensis NBRC 14913.</title>
        <authorList>
            <person name="Komaki H."/>
            <person name="Tamura T."/>
        </authorList>
    </citation>
    <scope>NUCLEOTIDE SEQUENCE</scope>
    <source>
        <strain evidence="1">NBRC 14913</strain>
    </source>
</reference>
<evidence type="ECO:0008006" key="3">
    <source>
        <dbReference type="Google" id="ProtNLM"/>
    </source>
</evidence>
<gene>
    <name evidence="1" type="ORF">Aco04nite_71440</name>
</gene>
<protein>
    <recommendedName>
        <fullName evidence="3">Type VII secretion system-associated protein</fullName>
    </recommendedName>
</protein>
<dbReference type="RefSeq" id="WP_244876527.1">
    <property type="nucleotide sequence ID" value="NZ_BAAATW010000001.1"/>
</dbReference>
<dbReference type="NCBIfam" id="NF033532">
    <property type="entry name" value="lone7para_assoc"/>
    <property type="match status" value="1"/>
</dbReference>
<accession>A0A919T049</accession>
<evidence type="ECO:0000313" key="2">
    <source>
        <dbReference type="Proteomes" id="UP000680865"/>
    </source>
</evidence>
<comment type="caution">
    <text evidence="1">The sequence shown here is derived from an EMBL/GenBank/DDBJ whole genome shotgun (WGS) entry which is preliminary data.</text>
</comment>
<dbReference type="AlphaFoldDB" id="A0A919T049"/>
<sequence length="160" mass="16953">MQPYPPGTWVYAIDPAYGGTEDVPPFAISGAYAVDENGVVGDELIPNPNYRPSPRVLGLPAPANDLEDAIQRAATGYGTDEDVRVALGAATLFVEPGAPEGPELRAWTSDRYLPGPEVRRDWERAPVADLAGVLNDRALLLNPGTDMEAKLPAASLGTLT</sequence>
<organism evidence="1 2">
    <name type="scientific">Winogradskya consettensis</name>
    <dbReference type="NCBI Taxonomy" id="113560"/>
    <lineage>
        <taxon>Bacteria</taxon>
        <taxon>Bacillati</taxon>
        <taxon>Actinomycetota</taxon>
        <taxon>Actinomycetes</taxon>
        <taxon>Micromonosporales</taxon>
        <taxon>Micromonosporaceae</taxon>
        <taxon>Winogradskya</taxon>
    </lineage>
</organism>
<name>A0A919T049_9ACTN</name>
<dbReference type="Proteomes" id="UP000680865">
    <property type="component" value="Unassembled WGS sequence"/>
</dbReference>
<proteinExistence type="predicted"/>
<dbReference type="EMBL" id="BOQP01000043">
    <property type="protein sequence ID" value="GIM80571.1"/>
    <property type="molecule type" value="Genomic_DNA"/>
</dbReference>
<keyword evidence="2" id="KW-1185">Reference proteome</keyword>